<dbReference type="EMBL" id="GL435204">
    <property type="protein sequence ID" value="EFN73788.1"/>
    <property type="molecule type" value="Genomic_DNA"/>
</dbReference>
<organism evidence="2">
    <name type="scientific">Camponotus floridanus</name>
    <name type="common">Florida carpenter ant</name>
    <dbReference type="NCBI Taxonomy" id="104421"/>
    <lineage>
        <taxon>Eukaryota</taxon>
        <taxon>Metazoa</taxon>
        <taxon>Ecdysozoa</taxon>
        <taxon>Arthropoda</taxon>
        <taxon>Hexapoda</taxon>
        <taxon>Insecta</taxon>
        <taxon>Pterygota</taxon>
        <taxon>Neoptera</taxon>
        <taxon>Endopterygota</taxon>
        <taxon>Hymenoptera</taxon>
        <taxon>Apocrita</taxon>
        <taxon>Aculeata</taxon>
        <taxon>Formicoidea</taxon>
        <taxon>Formicidae</taxon>
        <taxon>Formicinae</taxon>
        <taxon>Camponotus</taxon>
    </lineage>
</organism>
<evidence type="ECO:0000313" key="1">
    <source>
        <dbReference type="EMBL" id="EFN73788.1"/>
    </source>
</evidence>
<protein>
    <submittedName>
        <fullName evidence="1">Uncharacterized protein</fullName>
    </submittedName>
</protein>
<evidence type="ECO:0000313" key="2">
    <source>
        <dbReference type="Proteomes" id="UP000000311"/>
    </source>
</evidence>
<dbReference type="InParanoid" id="E1ZY89"/>
<proteinExistence type="predicted"/>
<feature type="non-terminal residue" evidence="1">
    <location>
        <position position="25"/>
    </location>
</feature>
<sequence>VIKAIQNLYEGSETAVKIGNSLTER</sequence>
<feature type="non-terminal residue" evidence="1">
    <location>
        <position position="1"/>
    </location>
</feature>
<keyword evidence="2" id="KW-1185">Reference proteome</keyword>
<name>E1ZY89_CAMFO</name>
<accession>E1ZY89</accession>
<gene>
    <name evidence="1" type="ORF">EAG_06430</name>
</gene>
<reference evidence="1 2" key="1">
    <citation type="journal article" date="2010" name="Science">
        <title>Genomic comparison of the ants Camponotus floridanus and Harpegnathos saltator.</title>
        <authorList>
            <person name="Bonasio R."/>
            <person name="Zhang G."/>
            <person name="Ye C."/>
            <person name="Mutti N.S."/>
            <person name="Fang X."/>
            <person name="Qin N."/>
            <person name="Donahue G."/>
            <person name="Yang P."/>
            <person name="Li Q."/>
            <person name="Li C."/>
            <person name="Zhang P."/>
            <person name="Huang Z."/>
            <person name="Berger S.L."/>
            <person name="Reinberg D."/>
            <person name="Wang J."/>
            <person name="Liebig J."/>
        </authorList>
    </citation>
    <scope>NUCLEOTIDE SEQUENCE [LARGE SCALE GENOMIC DNA]</scope>
    <source>
        <strain evidence="2">C129</strain>
    </source>
</reference>
<dbReference type="Proteomes" id="UP000000311">
    <property type="component" value="Unassembled WGS sequence"/>
</dbReference>
<dbReference type="AlphaFoldDB" id="E1ZY89"/>